<dbReference type="AlphaFoldDB" id="A0A9P7YTX1"/>
<keyword evidence="2" id="KW-1185">Reference proteome</keyword>
<evidence type="ECO:0008006" key="3">
    <source>
        <dbReference type="Google" id="ProtNLM"/>
    </source>
</evidence>
<organism evidence="1 2">
    <name type="scientific">Amylocarpus encephaloides</name>
    <dbReference type="NCBI Taxonomy" id="45428"/>
    <lineage>
        <taxon>Eukaryota</taxon>
        <taxon>Fungi</taxon>
        <taxon>Dikarya</taxon>
        <taxon>Ascomycota</taxon>
        <taxon>Pezizomycotina</taxon>
        <taxon>Leotiomycetes</taxon>
        <taxon>Helotiales</taxon>
        <taxon>Helotiales incertae sedis</taxon>
        <taxon>Amylocarpus</taxon>
    </lineage>
</organism>
<name>A0A9P7YTX1_9HELO</name>
<proteinExistence type="predicted"/>
<dbReference type="OrthoDB" id="9983368at2759"/>
<protein>
    <recommendedName>
        <fullName evidence="3">SnoaL-like domain-containing protein</fullName>
    </recommendedName>
</protein>
<dbReference type="InterPro" id="IPR032710">
    <property type="entry name" value="NTF2-like_dom_sf"/>
</dbReference>
<evidence type="ECO:0000313" key="1">
    <source>
        <dbReference type="EMBL" id="KAG9239342.1"/>
    </source>
</evidence>
<accession>A0A9P7YTX1</accession>
<reference evidence="1" key="1">
    <citation type="journal article" date="2021" name="IMA Fungus">
        <title>Genomic characterization of three marine fungi, including Emericellopsis atlantica sp. nov. with signatures of a generalist lifestyle and marine biomass degradation.</title>
        <authorList>
            <person name="Hagestad O.C."/>
            <person name="Hou L."/>
            <person name="Andersen J.H."/>
            <person name="Hansen E.H."/>
            <person name="Altermark B."/>
            <person name="Li C."/>
            <person name="Kuhnert E."/>
            <person name="Cox R.J."/>
            <person name="Crous P.W."/>
            <person name="Spatafora J.W."/>
            <person name="Lail K."/>
            <person name="Amirebrahimi M."/>
            <person name="Lipzen A."/>
            <person name="Pangilinan J."/>
            <person name="Andreopoulos W."/>
            <person name="Hayes R.D."/>
            <person name="Ng V."/>
            <person name="Grigoriev I.V."/>
            <person name="Jackson S.A."/>
            <person name="Sutton T.D.S."/>
            <person name="Dobson A.D.W."/>
            <person name="Rama T."/>
        </authorList>
    </citation>
    <scope>NUCLEOTIDE SEQUENCE</scope>
    <source>
        <strain evidence="1">TRa018bII</strain>
    </source>
</reference>
<comment type="caution">
    <text evidence="1">The sequence shown here is derived from an EMBL/GenBank/DDBJ whole genome shotgun (WGS) entry which is preliminary data.</text>
</comment>
<dbReference type="Gene3D" id="3.10.450.50">
    <property type="match status" value="1"/>
</dbReference>
<dbReference type="SUPFAM" id="SSF54427">
    <property type="entry name" value="NTF2-like"/>
    <property type="match status" value="1"/>
</dbReference>
<sequence>MPLPIQKRSNEEVREWILEFQKGTDSLDTSTLGLFYTEDATLNYANNETLVGLKSIVNFFEPIFKLLVSMKHTIKDFGVIGEIIYLTCTISYTVANDPENRVIKLPAAAAFRLLGEEEQEETFRKGKVGKEDGEWACLRAFEVYLDPGPLYGRLGEVEKLLQGEGKGA</sequence>
<dbReference type="Proteomes" id="UP000824998">
    <property type="component" value="Unassembled WGS sequence"/>
</dbReference>
<evidence type="ECO:0000313" key="2">
    <source>
        <dbReference type="Proteomes" id="UP000824998"/>
    </source>
</evidence>
<gene>
    <name evidence="1" type="ORF">BJ875DRAFT_479468</name>
</gene>
<dbReference type="EMBL" id="MU251359">
    <property type="protein sequence ID" value="KAG9239342.1"/>
    <property type="molecule type" value="Genomic_DNA"/>
</dbReference>